<dbReference type="Proteomes" id="UP000196118">
    <property type="component" value="Chromosome"/>
</dbReference>
<protein>
    <submittedName>
        <fullName evidence="1">Uncharacterized protein</fullName>
    </submittedName>
</protein>
<sequence>MFYLRVKGTKNQFMRRDNPYEVTSDLSEAAAYERQVHAVSRKQAHKASLGTIDRSTKKFEIITEEVARYGLASADRKLHV</sequence>
<reference evidence="1 2" key="1">
    <citation type="submission" date="2017-05" db="EMBL/GenBank/DDBJ databases">
        <title>Genome sequence of Pediococcus pentosaceus strain SRCM100892.</title>
        <authorList>
            <person name="Cho S.H."/>
        </authorList>
    </citation>
    <scope>NUCLEOTIDE SEQUENCE [LARGE SCALE GENOMIC DNA]</scope>
    <source>
        <strain evidence="1 2">SRCM100892</strain>
    </source>
</reference>
<dbReference type="EMBL" id="CP021474">
    <property type="protein sequence ID" value="ARW19900.1"/>
    <property type="molecule type" value="Genomic_DNA"/>
</dbReference>
<organism evidence="1 2">
    <name type="scientific">Pediococcus pentosaceus</name>
    <dbReference type="NCBI Taxonomy" id="1255"/>
    <lineage>
        <taxon>Bacteria</taxon>
        <taxon>Bacillati</taxon>
        <taxon>Bacillota</taxon>
        <taxon>Bacilli</taxon>
        <taxon>Lactobacillales</taxon>
        <taxon>Lactobacillaceae</taxon>
        <taxon>Pediococcus</taxon>
    </lineage>
</organism>
<accession>A0A1Y0VP23</accession>
<name>A0A1Y0VP23_PEDPE</name>
<gene>
    <name evidence="1" type="ORF">S100892_01328</name>
</gene>
<evidence type="ECO:0000313" key="2">
    <source>
        <dbReference type="Proteomes" id="UP000196118"/>
    </source>
</evidence>
<evidence type="ECO:0000313" key="1">
    <source>
        <dbReference type="EMBL" id="ARW19900.1"/>
    </source>
</evidence>
<dbReference type="AlphaFoldDB" id="A0A1Y0VP23"/>
<proteinExistence type="predicted"/>